<protein>
    <submittedName>
        <fullName evidence="1">Uncharacterized protein</fullName>
    </submittedName>
</protein>
<gene>
    <name evidence="1" type="ORF">DY000_02022074</name>
</gene>
<accession>A0ABQ7E780</accession>
<evidence type="ECO:0000313" key="1">
    <source>
        <dbReference type="EMBL" id="KAF3592285.1"/>
    </source>
</evidence>
<keyword evidence="2" id="KW-1185">Reference proteome</keyword>
<reference evidence="1 2" key="1">
    <citation type="journal article" date="2020" name="BMC Genomics">
        <title>Intraspecific diversification of the crop wild relative Brassica cretica Lam. using demographic model selection.</title>
        <authorList>
            <person name="Kioukis A."/>
            <person name="Michalopoulou V.A."/>
            <person name="Briers L."/>
            <person name="Pirintsos S."/>
            <person name="Studholme D.J."/>
            <person name="Pavlidis P."/>
            <person name="Sarris P.F."/>
        </authorList>
    </citation>
    <scope>NUCLEOTIDE SEQUENCE [LARGE SCALE GENOMIC DNA]</scope>
    <source>
        <strain evidence="2">cv. PFS-1207/04</strain>
    </source>
</reference>
<proteinExistence type="predicted"/>
<dbReference type="EMBL" id="QGKV02000299">
    <property type="protein sequence ID" value="KAF3592285.1"/>
    <property type="molecule type" value="Genomic_DNA"/>
</dbReference>
<dbReference type="Proteomes" id="UP000266723">
    <property type="component" value="Unassembled WGS sequence"/>
</dbReference>
<name>A0ABQ7E780_BRACR</name>
<comment type="caution">
    <text evidence="1">The sequence shown here is derived from an EMBL/GenBank/DDBJ whole genome shotgun (WGS) entry which is preliminary data.</text>
</comment>
<organism evidence="1 2">
    <name type="scientific">Brassica cretica</name>
    <name type="common">Mustard</name>
    <dbReference type="NCBI Taxonomy" id="69181"/>
    <lineage>
        <taxon>Eukaryota</taxon>
        <taxon>Viridiplantae</taxon>
        <taxon>Streptophyta</taxon>
        <taxon>Embryophyta</taxon>
        <taxon>Tracheophyta</taxon>
        <taxon>Spermatophyta</taxon>
        <taxon>Magnoliopsida</taxon>
        <taxon>eudicotyledons</taxon>
        <taxon>Gunneridae</taxon>
        <taxon>Pentapetalae</taxon>
        <taxon>rosids</taxon>
        <taxon>malvids</taxon>
        <taxon>Brassicales</taxon>
        <taxon>Brassicaceae</taxon>
        <taxon>Brassiceae</taxon>
        <taxon>Brassica</taxon>
    </lineage>
</organism>
<evidence type="ECO:0000313" key="2">
    <source>
        <dbReference type="Proteomes" id="UP000266723"/>
    </source>
</evidence>
<sequence>MVEDPKVFVKEKHFRQLGSAYHTFGIEIRPIRAHLRRAKRVWKFPEDAAACLPPSSSWTCASP</sequence>